<dbReference type="Pfam" id="PF04811">
    <property type="entry name" value="Sec23_trunk"/>
    <property type="match status" value="1"/>
</dbReference>
<dbReference type="InterPro" id="IPR050550">
    <property type="entry name" value="SEC23_SEC24_subfamily"/>
</dbReference>
<dbReference type="GO" id="GO:0070971">
    <property type="term" value="C:endoplasmic reticulum exit site"/>
    <property type="evidence" value="ECO:0007669"/>
    <property type="project" value="TreeGrafter"/>
</dbReference>
<feature type="compositionally biased region" description="Basic residues" evidence="1">
    <location>
        <begin position="121"/>
        <end position="136"/>
    </location>
</feature>
<feature type="region of interest" description="Disordered" evidence="1">
    <location>
        <begin position="19"/>
        <end position="88"/>
    </location>
</feature>
<dbReference type="OrthoDB" id="1724672at2759"/>
<feature type="domain" description="VWFA" evidence="2">
    <location>
        <begin position="253"/>
        <end position="472"/>
    </location>
</feature>
<dbReference type="GO" id="GO:0090110">
    <property type="term" value="P:COPII-coated vesicle cargo loading"/>
    <property type="evidence" value="ECO:0007669"/>
    <property type="project" value="TreeGrafter"/>
</dbReference>
<dbReference type="GO" id="GO:0000149">
    <property type="term" value="F:SNARE binding"/>
    <property type="evidence" value="ECO:0007669"/>
    <property type="project" value="TreeGrafter"/>
</dbReference>
<evidence type="ECO:0000313" key="4">
    <source>
        <dbReference type="EnsemblMetazoa" id="CapteP214988"/>
    </source>
</evidence>
<dbReference type="AlphaFoldDB" id="R7TED3"/>
<protein>
    <recommendedName>
        <fullName evidence="2">VWFA domain-containing protein</fullName>
    </recommendedName>
</protein>
<feature type="compositionally biased region" description="Acidic residues" evidence="1">
    <location>
        <begin position="39"/>
        <end position="50"/>
    </location>
</feature>
<dbReference type="SUPFAM" id="SSF82919">
    <property type="entry name" value="Zn-finger domain of Sec23/24"/>
    <property type="match status" value="1"/>
</dbReference>
<dbReference type="EnsemblMetazoa" id="CapteT214988">
    <property type="protein sequence ID" value="CapteP214988"/>
    <property type="gene ID" value="CapteG214988"/>
</dbReference>
<feature type="compositionally biased region" description="Basic residues" evidence="1">
    <location>
        <begin position="646"/>
        <end position="659"/>
    </location>
</feature>
<dbReference type="PANTHER" id="PTHR13803:SF36">
    <property type="entry name" value="TYPE A VON WILLEBRAND FACTOR DOMAIN-CONTAINING PROTEIN"/>
    <property type="match status" value="1"/>
</dbReference>
<gene>
    <name evidence="3" type="ORF">CAPTEDRAFT_214988</name>
</gene>
<dbReference type="InterPro" id="IPR002035">
    <property type="entry name" value="VWF_A"/>
</dbReference>
<reference evidence="5" key="1">
    <citation type="submission" date="2012-12" db="EMBL/GenBank/DDBJ databases">
        <authorList>
            <person name="Hellsten U."/>
            <person name="Grimwood J."/>
            <person name="Chapman J.A."/>
            <person name="Shapiro H."/>
            <person name="Aerts A."/>
            <person name="Otillar R.P."/>
            <person name="Terry A.Y."/>
            <person name="Boore J.L."/>
            <person name="Simakov O."/>
            <person name="Marletaz F."/>
            <person name="Cho S.-J."/>
            <person name="Edsinger-Gonzales E."/>
            <person name="Havlak P."/>
            <person name="Kuo D.-H."/>
            <person name="Larsson T."/>
            <person name="Lv J."/>
            <person name="Arendt D."/>
            <person name="Savage R."/>
            <person name="Osoegawa K."/>
            <person name="de Jong P."/>
            <person name="Lindberg D.R."/>
            <person name="Seaver E.C."/>
            <person name="Weisblat D.A."/>
            <person name="Putnam N.H."/>
            <person name="Grigoriev I.V."/>
            <person name="Rokhsar D.S."/>
        </authorList>
    </citation>
    <scope>NUCLEOTIDE SEQUENCE</scope>
    <source>
        <strain evidence="5">I ESC-2004</strain>
    </source>
</reference>
<evidence type="ECO:0000256" key="1">
    <source>
        <dbReference type="SAM" id="MobiDB-lite"/>
    </source>
</evidence>
<accession>R7TED3</accession>
<evidence type="ECO:0000313" key="5">
    <source>
        <dbReference type="Proteomes" id="UP000014760"/>
    </source>
</evidence>
<evidence type="ECO:0000259" key="2">
    <source>
        <dbReference type="PROSITE" id="PS50234"/>
    </source>
</evidence>
<evidence type="ECO:0000313" key="3">
    <source>
        <dbReference type="EMBL" id="ELT92128.1"/>
    </source>
</evidence>
<feature type="region of interest" description="Disordered" evidence="1">
    <location>
        <begin position="100"/>
        <end position="141"/>
    </location>
</feature>
<dbReference type="EMBL" id="AMQN01002860">
    <property type="status" value="NOT_ANNOTATED_CDS"/>
    <property type="molecule type" value="Genomic_DNA"/>
</dbReference>
<dbReference type="Gene3D" id="3.40.50.410">
    <property type="entry name" value="von Willebrand factor, type A domain"/>
    <property type="match status" value="1"/>
</dbReference>
<dbReference type="InterPro" id="IPR036174">
    <property type="entry name" value="Znf_Sec23_Sec24_sf"/>
</dbReference>
<name>R7TED3_CAPTE</name>
<dbReference type="GO" id="GO:0008270">
    <property type="term" value="F:zinc ion binding"/>
    <property type="evidence" value="ECO:0007669"/>
    <property type="project" value="InterPro"/>
</dbReference>
<feature type="region of interest" description="Disordered" evidence="1">
    <location>
        <begin position="630"/>
        <end position="668"/>
    </location>
</feature>
<dbReference type="GO" id="GO:0006886">
    <property type="term" value="P:intracellular protein transport"/>
    <property type="evidence" value="ECO:0007669"/>
    <property type="project" value="InterPro"/>
</dbReference>
<keyword evidence="5" id="KW-1185">Reference proteome</keyword>
<dbReference type="HOGENOM" id="CLU_402937_0_0_1"/>
<dbReference type="EMBL" id="KB310235">
    <property type="protein sequence ID" value="ELT92128.1"/>
    <property type="molecule type" value="Genomic_DNA"/>
</dbReference>
<organism evidence="3">
    <name type="scientific">Capitella teleta</name>
    <name type="common">Polychaete worm</name>
    <dbReference type="NCBI Taxonomy" id="283909"/>
    <lineage>
        <taxon>Eukaryota</taxon>
        <taxon>Metazoa</taxon>
        <taxon>Spiralia</taxon>
        <taxon>Lophotrochozoa</taxon>
        <taxon>Annelida</taxon>
        <taxon>Polychaeta</taxon>
        <taxon>Sedentaria</taxon>
        <taxon>Scolecida</taxon>
        <taxon>Capitellidae</taxon>
        <taxon>Capitella</taxon>
    </lineage>
</organism>
<dbReference type="STRING" id="283909.R7TED3"/>
<dbReference type="SUPFAM" id="SSF53300">
    <property type="entry name" value="vWA-like"/>
    <property type="match status" value="1"/>
</dbReference>
<reference evidence="3 5" key="2">
    <citation type="journal article" date="2013" name="Nature">
        <title>Insights into bilaterian evolution from three spiralian genomes.</title>
        <authorList>
            <person name="Simakov O."/>
            <person name="Marletaz F."/>
            <person name="Cho S.J."/>
            <person name="Edsinger-Gonzales E."/>
            <person name="Havlak P."/>
            <person name="Hellsten U."/>
            <person name="Kuo D.H."/>
            <person name="Larsson T."/>
            <person name="Lv J."/>
            <person name="Arendt D."/>
            <person name="Savage R."/>
            <person name="Osoegawa K."/>
            <person name="de Jong P."/>
            <person name="Grimwood J."/>
            <person name="Chapman J.A."/>
            <person name="Shapiro H."/>
            <person name="Aerts A."/>
            <person name="Otillar R.P."/>
            <person name="Terry A.Y."/>
            <person name="Boore J.L."/>
            <person name="Grigoriev I.V."/>
            <person name="Lindberg D.R."/>
            <person name="Seaver E.C."/>
            <person name="Weisblat D.A."/>
            <person name="Putnam N.H."/>
            <person name="Rokhsar D.S."/>
        </authorList>
    </citation>
    <scope>NUCLEOTIDE SEQUENCE</scope>
    <source>
        <strain evidence="3 5">I ESC-2004</strain>
    </source>
</reference>
<dbReference type="Proteomes" id="UP000014760">
    <property type="component" value="Unassembled WGS sequence"/>
</dbReference>
<dbReference type="OMA" id="WISTMSM"/>
<feature type="compositionally biased region" description="Polar residues" evidence="1">
    <location>
        <begin position="73"/>
        <end position="82"/>
    </location>
</feature>
<dbReference type="GO" id="GO:0030127">
    <property type="term" value="C:COPII vesicle coat"/>
    <property type="evidence" value="ECO:0007669"/>
    <property type="project" value="InterPro"/>
</dbReference>
<dbReference type="InterPro" id="IPR006896">
    <property type="entry name" value="Sec23/24_trunk_dom"/>
</dbReference>
<dbReference type="PANTHER" id="PTHR13803">
    <property type="entry name" value="SEC24-RELATED PROTEIN"/>
    <property type="match status" value="1"/>
</dbReference>
<reference evidence="4" key="3">
    <citation type="submission" date="2015-06" db="UniProtKB">
        <authorList>
            <consortium name="EnsemblMetazoa"/>
        </authorList>
    </citation>
    <scope>IDENTIFICATION</scope>
</reference>
<proteinExistence type="predicted"/>
<sequence length="683" mass="75190">MDFGSKFVYDYCESEEELISEDEMQEGMATTLNLHSDSSGDDLDGSDSDAEDRTSRPKSSSNDPDDRVKSPGDASQLSNNSAAEPKRARGLLGFMQRFRGTPNATESRERFSKSNTPAGKKEKRIMKKKKKGKKSSSHTWMRTNEAPIAQGATGGHRWRRADTNVVSVKFDHLESMSNMHTGDPTHCTQCDAVLSHLSKLTPQEDDVMSWKCEFCGCANELEICPEEQPLTEDVTFLIHAAPPAKDSSLDDSLVIFCVDVSGSMNTTTECVQAAVDAQLQALQNEHPKLRVCLISFSTKVKVIGCGGKNSSRVICSTDNWDTLKAEGLGVEIPQPIESTRESLKSSVYELETEGMTALGPALLVAVALASKAAGSKVVMCTDGLANLGIGSLDSSSSEIYSVASSFYSDVITLAKENSTSISVITLKDTDCRLAELGRLANETGGKVNIVDPLKLTTQFSSVMADAIIATNVTASLLLHHDMYFRHEEEAENNRVERKVGSVSSSTEVTFEFGMKKKRDYYQVGEKLAADLKEVPFQLVIHYTDQNGAEALRVITSCHAAQKSGKWAAEGEYSKSRKAAMMYQRLLHRNRNIDHHVYDNFLGNVGQMENYLNLHQQKEIAEHGLALSEEEDEVYGTEDQGQGSKQGKQKKMSKALQRRMRSADDSANTYYSHAQCNSSMFKKK</sequence>
<dbReference type="InterPro" id="IPR036465">
    <property type="entry name" value="vWFA_dom_sf"/>
</dbReference>
<dbReference type="PROSITE" id="PS50234">
    <property type="entry name" value="VWFA"/>
    <property type="match status" value="1"/>
</dbReference>